<gene>
    <name evidence="1" type="ORF">CN461_31910</name>
</gene>
<organism evidence="1 2">
    <name type="scientific">Bacillus thuringiensis</name>
    <dbReference type="NCBI Taxonomy" id="1428"/>
    <lineage>
        <taxon>Bacteria</taxon>
        <taxon>Bacillati</taxon>
        <taxon>Bacillota</taxon>
        <taxon>Bacilli</taxon>
        <taxon>Bacillales</taxon>
        <taxon>Bacillaceae</taxon>
        <taxon>Bacillus</taxon>
        <taxon>Bacillus cereus group</taxon>
    </lineage>
</organism>
<dbReference type="Proteomes" id="UP000220502">
    <property type="component" value="Unassembled WGS sequence"/>
</dbReference>
<evidence type="ECO:0000313" key="2">
    <source>
        <dbReference type="Proteomes" id="UP000220502"/>
    </source>
</evidence>
<proteinExistence type="predicted"/>
<reference evidence="1 2" key="1">
    <citation type="submission" date="2017-09" db="EMBL/GenBank/DDBJ databases">
        <title>Large-scale bioinformatics analysis of Bacillus genomes uncovers conserved roles of natural products in bacterial physiology.</title>
        <authorList>
            <consortium name="Agbiome Team Llc"/>
            <person name="Bleich R.M."/>
            <person name="Kirk G.J."/>
            <person name="Santa Maria K.C."/>
            <person name="Allen S.E."/>
            <person name="Farag S."/>
            <person name="Shank E.A."/>
            <person name="Bowers A."/>
        </authorList>
    </citation>
    <scope>NUCLEOTIDE SEQUENCE [LARGE SCALE GENOMIC DNA]</scope>
    <source>
        <strain evidence="1 2">AFS007900</strain>
    </source>
</reference>
<accession>A0ABD6SJH4</accession>
<name>A0ABD6SJH4_BACTU</name>
<feature type="non-terminal residue" evidence="1">
    <location>
        <position position="80"/>
    </location>
</feature>
<feature type="non-terminal residue" evidence="1">
    <location>
        <position position="1"/>
    </location>
</feature>
<sequence>HHGDDVKAEELIAAIRPFLRDGSKPLFDGQSHFGRGVETQLNESRVVNFNISHLEEGFLKPIAFHVILNYIWEHWIKSPE</sequence>
<protein>
    <submittedName>
        <fullName evidence="1">Uncharacterized protein</fullName>
    </submittedName>
</protein>
<evidence type="ECO:0000313" key="1">
    <source>
        <dbReference type="EMBL" id="PEX41319.1"/>
    </source>
</evidence>
<comment type="caution">
    <text evidence="1">The sequence shown here is derived from an EMBL/GenBank/DDBJ whole genome shotgun (WGS) entry which is preliminary data.</text>
</comment>
<dbReference type="AlphaFoldDB" id="A0ABD6SJH4"/>
<dbReference type="EMBL" id="NTXF01000142">
    <property type="protein sequence ID" value="PEX41319.1"/>
    <property type="molecule type" value="Genomic_DNA"/>
</dbReference>